<evidence type="ECO:0000313" key="1">
    <source>
        <dbReference type="EMBL" id="AUN98330.1"/>
    </source>
</evidence>
<proteinExistence type="predicted"/>
<dbReference type="Proteomes" id="UP000235584">
    <property type="component" value="Chromosome"/>
</dbReference>
<name>A0A2K9NS32_BACTC</name>
<keyword evidence="2" id="KW-1185">Reference proteome</keyword>
<dbReference type="RefSeq" id="WP_102243621.1">
    <property type="nucleotide sequence ID" value="NZ_CP025704.1"/>
</dbReference>
<dbReference type="EMBL" id="CP025704">
    <property type="protein sequence ID" value="AUN98330.1"/>
    <property type="molecule type" value="Genomic_DNA"/>
</dbReference>
<organism evidence="1 2">
    <name type="scientific">Bacteriovorax stolpii</name>
    <name type="common">Bdellovibrio stolpii</name>
    <dbReference type="NCBI Taxonomy" id="960"/>
    <lineage>
        <taxon>Bacteria</taxon>
        <taxon>Pseudomonadati</taxon>
        <taxon>Bdellovibrionota</taxon>
        <taxon>Bacteriovoracia</taxon>
        <taxon>Bacteriovoracales</taxon>
        <taxon>Bacteriovoracaceae</taxon>
        <taxon>Bacteriovorax</taxon>
    </lineage>
</organism>
<dbReference type="KEGG" id="bsto:C0V70_09475"/>
<accession>A0A2K9NS32</accession>
<reference evidence="1 2" key="1">
    <citation type="submission" date="2018-01" db="EMBL/GenBank/DDBJ databases">
        <title>Complete genome sequence of Bacteriovorax stolpii DSM12778.</title>
        <authorList>
            <person name="Tang B."/>
            <person name="Chang J."/>
        </authorList>
    </citation>
    <scope>NUCLEOTIDE SEQUENCE [LARGE SCALE GENOMIC DNA]</scope>
    <source>
        <strain evidence="1 2">DSM 12778</strain>
    </source>
</reference>
<gene>
    <name evidence="1" type="ORF">C0V70_09475</name>
</gene>
<protein>
    <submittedName>
        <fullName evidence="1">Uncharacterized protein</fullName>
    </submittedName>
</protein>
<sequence>MKSFFLIILFIISSRTYATSCLDDIFSVNTQAKYFQNENILFYRGNGQPKRSNSSRKLDIHGKFKQINPATKCDQVTISSKQIKDEMGSDDYEVSLSGCSEITSKSSFYYMIDNEKKTISVSKPLVIIKSEEKIPSLNDEISKAIQTSSIYTSDRIDPSTQISKVDIQNITIKHFLTNKKPIVSVAMIELTNLSKYFNSKYSEMYPSEKTFSKESASFPVLFLTQNNLKNIGDGANCAAHRLSNILNYGQNTKPNLNLGEIYPFNLTDAYDLNNDGNADVLIIDQSFTYWIDNTGELHIIDNDVSC</sequence>
<dbReference type="AlphaFoldDB" id="A0A2K9NS32"/>
<evidence type="ECO:0000313" key="2">
    <source>
        <dbReference type="Proteomes" id="UP000235584"/>
    </source>
</evidence>